<organism evidence="2 3">
    <name type="scientific">Quercus lobata</name>
    <name type="common">Valley oak</name>
    <dbReference type="NCBI Taxonomy" id="97700"/>
    <lineage>
        <taxon>Eukaryota</taxon>
        <taxon>Viridiplantae</taxon>
        <taxon>Streptophyta</taxon>
        <taxon>Embryophyta</taxon>
        <taxon>Tracheophyta</taxon>
        <taxon>Spermatophyta</taxon>
        <taxon>Magnoliopsida</taxon>
        <taxon>eudicotyledons</taxon>
        <taxon>Gunneridae</taxon>
        <taxon>Pentapetalae</taxon>
        <taxon>rosids</taxon>
        <taxon>fabids</taxon>
        <taxon>Fagales</taxon>
        <taxon>Fagaceae</taxon>
        <taxon>Quercus</taxon>
    </lineage>
</organism>
<evidence type="ECO:0000313" key="2">
    <source>
        <dbReference type="EnsemblPlants" id="QL04p037906:mrna"/>
    </source>
</evidence>
<dbReference type="PANTHER" id="PTHR31286">
    <property type="entry name" value="GLYCINE-RICH CELL WALL STRUCTURAL PROTEIN 1.8-LIKE"/>
    <property type="match status" value="1"/>
</dbReference>
<protein>
    <recommendedName>
        <fullName evidence="1">Zinc knuckle CX2CX4HX4C domain-containing protein</fullName>
    </recommendedName>
</protein>
<reference evidence="2 3" key="1">
    <citation type="journal article" date="2016" name="G3 (Bethesda)">
        <title>First Draft Assembly and Annotation of the Genome of a California Endemic Oak Quercus lobata Nee (Fagaceae).</title>
        <authorList>
            <person name="Sork V.L."/>
            <person name="Fitz-Gibbon S.T."/>
            <person name="Puiu D."/>
            <person name="Crepeau M."/>
            <person name="Gugger P.F."/>
            <person name="Sherman R."/>
            <person name="Stevens K."/>
            <person name="Langley C.H."/>
            <person name="Pellegrini M."/>
            <person name="Salzberg S.L."/>
        </authorList>
    </citation>
    <scope>NUCLEOTIDE SEQUENCE [LARGE SCALE GENOMIC DNA]</scope>
    <source>
        <strain evidence="2 3">cv. SW786</strain>
    </source>
</reference>
<dbReference type="InterPro" id="IPR040256">
    <property type="entry name" value="At4g02000-like"/>
</dbReference>
<dbReference type="OMA" id="RVHIRID"/>
<dbReference type="InParanoid" id="A0A7N2R315"/>
<evidence type="ECO:0000259" key="1">
    <source>
        <dbReference type="Pfam" id="PF14392"/>
    </source>
</evidence>
<dbReference type="EMBL" id="LRBV02000004">
    <property type="status" value="NOT_ANNOTATED_CDS"/>
    <property type="molecule type" value="Genomic_DNA"/>
</dbReference>
<evidence type="ECO:0000313" key="3">
    <source>
        <dbReference type="Proteomes" id="UP000594261"/>
    </source>
</evidence>
<sequence>MEQLTMRWENLTLSKKEQVGYVLPEDHRKGEFIIAAKSLTSRFLQMEVVARMFKQLWRTNRGFRIRNQGNKYCFRYSGDVPVQEINFVKTPFWVQVHNIPVSFLTCKVAEKLCETVGEVQNSTRVVDEEGGNFFRVRVMIDITIPLCRGRVITLPSGEKTWINFKYERLPSLCYWCGRLNHDDRDCDLWMESNETLSMKQ</sequence>
<feature type="domain" description="Zinc knuckle CX2CX4HX4C" evidence="1">
    <location>
        <begin position="140"/>
        <end position="187"/>
    </location>
</feature>
<accession>A0A7N2R315</accession>
<reference evidence="2" key="2">
    <citation type="submission" date="2021-01" db="UniProtKB">
        <authorList>
            <consortium name="EnsemblPlants"/>
        </authorList>
    </citation>
    <scope>IDENTIFICATION</scope>
</reference>
<name>A0A7N2R315_QUELO</name>
<proteinExistence type="predicted"/>
<dbReference type="Gramene" id="QL04p037906:mrna">
    <property type="protein sequence ID" value="QL04p037906:mrna"/>
    <property type="gene ID" value="QL04p037906"/>
</dbReference>
<dbReference type="EnsemblPlants" id="QL04p037906:mrna">
    <property type="protein sequence ID" value="QL04p037906:mrna"/>
    <property type="gene ID" value="QL04p037906"/>
</dbReference>
<dbReference type="Pfam" id="PF14392">
    <property type="entry name" value="zf-CCHC_4"/>
    <property type="match status" value="1"/>
</dbReference>
<dbReference type="Proteomes" id="UP000594261">
    <property type="component" value="Chromosome 4"/>
</dbReference>
<dbReference type="InterPro" id="IPR025836">
    <property type="entry name" value="Zn_knuckle_CX2CX4HX4C"/>
</dbReference>
<dbReference type="PANTHER" id="PTHR31286:SF167">
    <property type="entry name" value="OS09G0268800 PROTEIN"/>
    <property type="match status" value="1"/>
</dbReference>
<dbReference type="AlphaFoldDB" id="A0A7N2R315"/>
<keyword evidence="3" id="KW-1185">Reference proteome</keyword>